<evidence type="ECO:0000313" key="13">
    <source>
        <dbReference type="EMBL" id="AKM54007.1"/>
    </source>
</evidence>
<feature type="domain" description="Orotidine 5'-phosphate decarboxylase" evidence="12">
    <location>
        <begin position="4"/>
        <end position="222"/>
    </location>
</feature>
<dbReference type="InterPro" id="IPR001754">
    <property type="entry name" value="OMPdeCOase_dom"/>
</dbReference>
<comment type="catalytic activity">
    <reaction evidence="8 11">
        <text>orotidine 5'-phosphate + H(+) = UMP + CO2</text>
        <dbReference type="Rhea" id="RHEA:11596"/>
        <dbReference type="ChEBI" id="CHEBI:15378"/>
        <dbReference type="ChEBI" id="CHEBI:16526"/>
        <dbReference type="ChEBI" id="CHEBI:57538"/>
        <dbReference type="ChEBI" id="CHEBI:57865"/>
        <dbReference type="EC" id="4.1.1.23"/>
    </reaction>
</comment>
<dbReference type="InterPro" id="IPR014732">
    <property type="entry name" value="OMPdecase"/>
</dbReference>
<keyword evidence="6 11" id="KW-0665">Pyrimidine biosynthesis</keyword>
<comment type="pathway">
    <text evidence="2 11">Pyrimidine metabolism; UMP biosynthesis via de novo pathway; UMP from orotate: step 2/2.</text>
</comment>
<dbReference type="PROSITE" id="PS00156">
    <property type="entry name" value="OMPDECASE"/>
    <property type="match status" value="1"/>
</dbReference>
<evidence type="ECO:0000256" key="4">
    <source>
        <dbReference type="ARBA" id="ARBA00021923"/>
    </source>
</evidence>
<dbReference type="InterPro" id="IPR013785">
    <property type="entry name" value="Aldolase_TIM"/>
</dbReference>
<dbReference type="STRING" id="315358.SERIO_v1c04280"/>
<evidence type="ECO:0000256" key="5">
    <source>
        <dbReference type="ARBA" id="ARBA00022793"/>
    </source>
</evidence>
<evidence type="ECO:0000256" key="7">
    <source>
        <dbReference type="ARBA" id="ARBA00023239"/>
    </source>
</evidence>
<reference evidence="13 14" key="1">
    <citation type="journal article" date="2015" name="Genome Biol. Evol.">
        <title>Found and Lost: The Fates of Horizontally Acquired Genes in Arthropod-Symbiotic Spiroplasma.</title>
        <authorList>
            <person name="Lo W.S."/>
            <person name="Gasparich G.E."/>
            <person name="Kuo C.H."/>
        </authorList>
    </citation>
    <scope>NUCLEOTIDE SEQUENCE [LARGE SCALE GENOMIC DNA]</scope>
    <source>
        <strain evidence="14">TDA-040725-5</strain>
    </source>
</reference>
<dbReference type="PATRIC" id="fig|743698.3.peg.429"/>
<evidence type="ECO:0000259" key="12">
    <source>
        <dbReference type="SMART" id="SM00934"/>
    </source>
</evidence>
<comment type="function">
    <text evidence="1">Catalyzes the decarboxylation of orotidine 5'-monophosphate (OMP) to uridine 5'-monophosphate (UMP).</text>
</comment>
<dbReference type="RefSeq" id="WP_047791258.1">
    <property type="nucleotide sequence ID" value="NZ_CP011856.1"/>
</dbReference>
<feature type="binding site" evidence="10">
    <location>
        <position position="116"/>
    </location>
    <ligand>
        <name>substrate</name>
    </ligand>
</feature>
<feature type="active site" description="For OMPdecase activity" evidence="9">
    <location>
        <position position="64"/>
    </location>
</feature>
<feature type="binding site" evidence="10">
    <location>
        <position position="32"/>
    </location>
    <ligand>
        <name>substrate</name>
    </ligand>
</feature>
<dbReference type="Gene3D" id="3.20.20.70">
    <property type="entry name" value="Aldolase class I"/>
    <property type="match status" value="1"/>
</dbReference>
<dbReference type="Proteomes" id="UP000035661">
    <property type="component" value="Chromosome"/>
</dbReference>
<dbReference type="AlphaFoldDB" id="A0A0H3XM89"/>
<evidence type="ECO:0000256" key="1">
    <source>
        <dbReference type="ARBA" id="ARBA00002356"/>
    </source>
</evidence>
<evidence type="ECO:0000256" key="8">
    <source>
        <dbReference type="ARBA" id="ARBA00049157"/>
    </source>
</evidence>
<dbReference type="GO" id="GO:0044205">
    <property type="term" value="P:'de novo' UMP biosynthetic process"/>
    <property type="evidence" value="ECO:0007669"/>
    <property type="project" value="UniProtKB-UniPathway"/>
</dbReference>
<feature type="binding site" evidence="10">
    <location>
        <position position="206"/>
    </location>
    <ligand>
        <name>substrate</name>
    </ligand>
</feature>
<feature type="binding site" evidence="10">
    <location>
        <position position="10"/>
    </location>
    <ligand>
        <name>substrate</name>
    </ligand>
</feature>
<comment type="similarity">
    <text evidence="11">Belongs to the OMP decarboxylase family.</text>
</comment>
<feature type="binding site" evidence="10">
    <location>
        <position position="186"/>
    </location>
    <ligand>
        <name>substrate</name>
    </ligand>
</feature>
<dbReference type="GO" id="GO:0006207">
    <property type="term" value="P:'de novo' pyrimidine nucleobase biosynthetic process"/>
    <property type="evidence" value="ECO:0007669"/>
    <property type="project" value="InterPro"/>
</dbReference>
<reference evidence="14" key="2">
    <citation type="submission" date="2015-06" db="EMBL/GenBank/DDBJ databases">
        <title>Complete genome sequence of Spiroplasma eriocheiris TDA-040725-5 (DSM 21848).</title>
        <authorList>
            <person name="Lo W.-S."/>
            <person name="Kuo C.-H."/>
        </authorList>
    </citation>
    <scope>NUCLEOTIDE SEQUENCE [LARGE SCALE GENOMIC DNA]</scope>
    <source>
        <strain evidence="14">TDA-040725-5</strain>
    </source>
</reference>
<dbReference type="GO" id="GO:0005829">
    <property type="term" value="C:cytosol"/>
    <property type="evidence" value="ECO:0007669"/>
    <property type="project" value="TreeGrafter"/>
</dbReference>
<evidence type="ECO:0000256" key="10">
    <source>
        <dbReference type="PIRSR" id="PIRSR614732-2"/>
    </source>
</evidence>
<gene>
    <name evidence="13" type="primary">pyrF</name>
    <name evidence="13" type="ORF">SERIO_v1c04280</name>
</gene>
<dbReference type="CDD" id="cd04725">
    <property type="entry name" value="OMP_decarboxylase_like"/>
    <property type="match status" value="1"/>
</dbReference>
<evidence type="ECO:0000256" key="11">
    <source>
        <dbReference type="RuleBase" id="RU000512"/>
    </source>
</evidence>
<feature type="binding site" evidence="10">
    <location>
        <position position="207"/>
    </location>
    <ligand>
        <name>substrate</name>
    </ligand>
</feature>
<dbReference type="PANTHER" id="PTHR32119:SF2">
    <property type="entry name" value="OROTIDINE 5'-PHOSPHATE DECARBOXYLASE"/>
    <property type="match status" value="1"/>
</dbReference>
<evidence type="ECO:0000313" key="14">
    <source>
        <dbReference type="Proteomes" id="UP000035661"/>
    </source>
</evidence>
<dbReference type="Pfam" id="PF00215">
    <property type="entry name" value="OMPdecase"/>
    <property type="match status" value="1"/>
</dbReference>
<evidence type="ECO:0000256" key="9">
    <source>
        <dbReference type="PIRSR" id="PIRSR614732-1"/>
    </source>
</evidence>
<dbReference type="UniPathway" id="UPA00070">
    <property type="reaction ID" value="UER00120"/>
</dbReference>
<dbReference type="NCBIfam" id="NF001273">
    <property type="entry name" value="PRK00230.1"/>
    <property type="match status" value="1"/>
</dbReference>
<keyword evidence="14" id="KW-1185">Reference proteome</keyword>
<proteinExistence type="inferred from homology"/>
<organism evidence="13 14">
    <name type="scientific">Spiroplasma eriocheiris</name>
    <dbReference type="NCBI Taxonomy" id="315358"/>
    <lineage>
        <taxon>Bacteria</taxon>
        <taxon>Bacillati</taxon>
        <taxon>Mycoplasmatota</taxon>
        <taxon>Mollicutes</taxon>
        <taxon>Entomoplasmatales</taxon>
        <taxon>Spiroplasmataceae</taxon>
        <taxon>Spiroplasma</taxon>
    </lineage>
</organism>
<evidence type="ECO:0000256" key="3">
    <source>
        <dbReference type="ARBA" id="ARBA00012321"/>
    </source>
</evidence>
<dbReference type="PANTHER" id="PTHR32119">
    <property type="entry name" value="OROTIDINE 5'-PHOSPHATE DECARBOXYLASE"/>
    <property type="match status" value="1"/>
</dbReference>
<dbReference type="NCBIfam" id="TIGR01740">
    <property type="entry name" value="pyrF"/>
    <property type="match status" value="1"/>
</dbReference>
<sequence length="233" mass="26370">MKNNIIIACDFNNKQELTTFLNNFKSEKLFLKLGMELIYSEGLEIINELKQQGHQIFLDLKLHDIPVTVKKALQSLSQYQIDMLTIHLASGKEALQLTSILAKQHNIKLLGVTVLTSLDNSDLQEMFLSDTLTSEALVLNFAKLAVDANYYGVICSPLEAQQIKAQYPQLKTITPGIQLSTTQTDQKRVASPAIAREYQADYLVVGRAITTASDPYQTYHQIYEEFNQERKIK</sequence>
<dbReference type="GO" id="GO:0004590">
    <property type="term" value="F:orotidine-5'-phosphate decarboxylase activity"/>
    <property type="evidence" value="ECO:0007669"/>
    <property type="project" value="UniProtKB-EC"/>
</dbReference>
<name>A0A0H3XM89_9MOLU</name>
<dbReference type="InterPro" id="IPR011060">
    <property type="entry name" value="RibuloseP-bd_barrel"/>
</dbReference>
<evidence type="ECO:0000256" key="2">
    <source>
        <dbReference type="ARBA" id="ARBA00004861"/>
    </source>
</evidence>
<dbReference type="KEGG" id="seri:SERIO_v1c04280"/>
<feature type="active site" description="For OMPdecase activity" evidence="9">
    <location>
        <position position="59"/>
    </location>
</feature>
<dbReference type="SMART" id="SM00934">
    <property type="entry name" value="OMPdecase"/>
    <property type="match status" value="1"/>
</dbReference>
<keyword evidence="5 11" id="KW-0210">Decarboxylase</keyword>
<feature type="active site" description="For OMPdecase activity" evidence="9">
    <location>
        <position position="61"/>
    </location>
</feature>
<dbReference type="EC" id="4.1.1.23" evidence="3 11"/>
<accession>A0A0H3XM89</accession>
<keyword evidence="7 11" id="KW-0456">Lyase</keyword>
<evidence type="ECO:0000256" key="6">
    <source>
        <dbReference type="ARBA" id="ARBA00022975"/>
    </source>
</evidence>
<dbReference type="InterPro" id="IPR018089">
    <property type="entry name" value="OMPdecase_AS"/>
</dbReference>
<dbReference type="SUPFAM" id="SSF51366">
    <property type="entry name" value="Ribulose-phoshate binding barrel"/>
    <property type="match status" value="1"/>
</dbReference>
<protein>
    <recommendedName>
        <fullName evidence="4 11">Orotidine 5'-phosphate decarboxylase</fullName>
        <ecNumber evidence="3 11">4.1.1.23</ecNumber>
    </recommendedName>
</protein>
<dbReference type="EMBL" id="CP011856">
    <property type="protein sequence ID" value="AKM54007.1"/>
    <property type="molecule type" value="Genomic_DNA"/>
</dbReference>